<name>A0ABR0Y651_HUSHU</name>
<evidence type="ECO:0000256" key="3">
    <source>
        <dbReference type="ARBA" id="ARBA00022771"/>
    </source>
</evidence>
<dbReference type="InterPro" id="IPR018957">
    <property type="entry name" value="Znf_C3HC4_RING-type"/>
</dbReference>
<dbReference type="SMART" id="SM00184">
    <property type="entry name" value="RING"/>
    <property type="match status" value="1"/>
</dbReference>
<evidence type="ECO:0000256" key="1">
    <source>
        <dbReference type="ARBA" id="ARBA00022723"/>
    </source>
</evidence>
<keyword evidence="3 6" id="KW-0863">Zinc-finger</keyword>
<keyword evidence="2" id="KW-0547">Nucleotide-binding</keyword>
<feature type="domain" description="RING-type" evidence="8">
    <location>
        <begin position="28"/>
        <end position="67"/>
    </location>
</feature>
<evidence type="ECO:0000259" key="8">
    <source>
        <dbReference type="PROSITE" id="PS50089"/>
    </source>
</evidence>
<organism evidence="10 11">
    <name type="scientific">Huso huso</name>
    <name type="common">Beluga</name>
    <name type="synonym">Acipenser huso</name>
    <dbReference type="NCBI Taxonomy" id="61971"/>
    <lineage>
        <taxon>Eukaryota</taxon>
        <taxon>Metazoa</taxon>
        <taxon>Chordata</taxon>
        <taxon>Craniata</taxon>
        <taxon>Vertebrata</taxon>
        <taxon>Euteleostomi</taxon>
        <taxon>Actinopterygii</taxon>
        <taxon>Chondrostei</taxon>
        <taxon>Acipenseriformes</taxon>
        <taxon>Acipenseridae</taxon>
        <taxon>Huso</taxon>
    </lineage>
</organism>
<dbReference type="Pfam" id="PF00097">
    <property type="entry name" value="zf-C3HC4"/>
    <property type="match status" value="1"/>
</dbReference>
<keyword evidence="11" id="KW-1185">Reference proteome</keyword>
<dbReference type="InterPro" id="IPR027417">
    <property type="entry name" value="P-loop_NTPase"/>
</dbReference>
<protein>
    <submittedName>
        <fullName evidence="10">Atlastin-3-like</fullName>
    </submittedName>
</protein>
<keyword evidence="4" id="KW-0862">Zinc</keyword>
<reference evidence="10 11" key="1">
    <citation type="submission" date="2021-05" db="EMBL/GenBank/DDBJ databases">
        <authorList>
            <person name="Zahm M."/>
            <person name="Klopp C."/>
            <person name="Cabau C."/>
            <person name="Kuhl H."/>
            <person name="Suciu R."/>
            <person name="Ciorpac M."/>
            <person name="Holostenco D."/>
            <person name="Gessner J."/>
            <person name="Wuertz S."/>
            <person name="Hohne C."/>
            <person name="Stock M."/>
            <person name="Gislard M."/>
            <person name="Lluch J."/>
            <person name="Milhes M."/>
            <person name="Lampietro C."/>
            <person name="Lopez Roques C."/>
            <person name="Donnadieu C."/>
            <person name="Du K."/>
            <person name="Schartl M."/>
            <person name="Guiguen Y."/>
        </authorList>
    </citation>
    <scope>NUCLEOTIDE SEQUENCE [LARGE SCALE GENOMIC DNA]</scope>
    <source>
        <strain evidence="10">Hh-F2</strain>
        <tissue evidence="10">Blood</tissue>
    </source>
</reference>
<dbReference type="InterPro" id="IPR030386">
    <property type="entry name" value="G_GB1_RHD3_dom"/>
</dbReference>
<dbReference type="SUPFAM" id="SSF57850">
    <property type="entry name" value="RING/U-box"/>
    <property type="match status" value="1"/>
</dbReference>
<dbReference type="SUPFAM" id="SSF52540">
    <property type="entry name" value="P-loop containing nucleoside triphosphate hydrolases"/>
    <property type="match status" value="1"/>
</dbReference>
<dbReference type="Gene3D" id="3.30.40.10">
    <property type="entry name" value="Zinc/RING finger domain, C3HC4 (zinc finger)"/>
    <property type="match status" value="1"/>
</dbReference>
<dbReference type="PROSITE" id="PS51715">
    <property type="entry name" value="G_GB1_RHD3"/>
    <property type="match status" value="1"/>
</dbReference>
<dbReference type="Gene3D" id="3.40.50.300">
    <property type="entry name" value="P-loop containing nucleotide triphosphate hydrolases"/>
    <property type="match status" value="1"/>
</dbReference>
<evidence type="ECO:0000256" key="6">
    <source>
        <dbReference type="PROSITE-ProRule" id="PRU00175"/>
    </source>
</evidence>
<evidence type="ECO:0000256" key="4">
    <source>
        <dbReference type="ARBA" id="ARBA00022833"/>
    </source>
</evidence>
<evidence type="ECO:0000313" key="11">
    <source>
        <dbReference type="Proteomes" id="UP001369086"/>
    </source>
</evidence>
<dbReference type="EMBL" id="JAHFZB010000047">
    <property type="protein sequence ID" value="KAK6467809.1"/>
    <property type="molecule type" value="Genomic_DNA"/>
</dbReference>
<dbReference type="Proteomes" id="UP001369086">
    <property type="component" value="Unassembled WGS sequence"/>
</dbReference>
<dbReference type="PROSITE" id="PS50089">
    <property type="entry name" value="ZF_RING_2"/>
    <property type="match status" value="1"/>
</dbReference>
<dbReference type="InterPro" id="IPR015894">
    <property type="entry name" value="Guanylate-bd_N"/>
</dbReference>
<dbReference type="InterPro" id="IPR001841">
    <property type="entry name" value="Znf_RING"/>
</dbReference>
<comment type="similarity">
    <text evidence="7">Belongs to the TRAFAC class dynamin-like GTPase superfamily. GB1/RHD3 GTPase family.</text>
</comment>
<dbReference type="InterPro" id="IPR017907">
    <property type="entry name" value="Znf_RING_CS"/>
</dbReference>
<evidence type="ECO:0000313" key="10">
    <source>
        <dbReference type="EMBL" id="KAK6467809.1"/>
    </source>
</evidence>
<sequence>MGNSQCIPQSKSTSTDNLLEPVLEAVDCSICLDNCEDAVALGCGHVYCNGCIKTHLEVNEKLCPKCRRSCDQEHIVPFLRPENTDEIRFDLTASGQAMQLIRVNEDNKDTPLELDANVLKLCFLREDVRDIPVCILSIVGQRRCGKSFLLNYILRRLGNLECKDDSWMSGDEEVLNGFEWRTGDDSITKGIWIWSKPFFMKLNKEERIAVFLVDTEGCADAKQNKEVGLKLSALSALFSSYLIINISSLINSTDLEDLEIFCLIAENGGTDLKPFQRLLFLIRDWYLSPVGFEGGKNHLGKVATECSLQNVKDILQKKEAECFLMPHPGKKLPASNEGGLKGNGLFLLQVLYIFIFMILIQNMETHTGP</sequence>
<comment type="caution">
    <text evidence="10">The sequence shown here is derived from an EMBL/GenBank/DDBJ whole genome shotgun (WGS) entry which is preliminary data.</text>
</comment>
<accession>A0ABR0Y651</accession>
<keyword evidence="1" id="KW-0479">Metal-binding</keyword>
<keyword evidence="5" id="KW-0342">GTP-binding</keyword>
<dbReference type="Pfam" id="PF02263">
    <property type="entry name" value="GBP"/>
    <property type="match status" value="1"/>
</dbReference>
<dbReference type="InterPro" id="IPR013083">
    <property type="entry name" value="Znf_RING/FYVE/PHD"/>
</dbReference>
<evidence type="ECO:0000256" key="2">
    <source>
        <dbReference type="ARBA" id="ARBA00022741"/>
    </source>
</evidence>
<proteinExistence type="inferred from homology"/>
<evidence type="ECO:0000256" key="5">
    <source>
        <dbReference type="ARBA" id="ARBA00023134"/>
    </source>
</evidence>
<evidence type="ECO:0000256" key="7">
    <source>
        <dbReference type="PROSITE-ProRule" id="PRU01052"/>
    </source>
</evidence>
<gene>
    <name evidence="10" type="ORF">HHUSO_G34487</name>
</gene>
<feature type="domain" description="GB1/RHD3-type G" evidence="9">
    <location>
        <begin position="130"/>
        <end position="288"/>
    </location>
</feature>
<dbReference type="PANTHER" id="PTHR10751">
    <property type="entry name" value="GUANYLATE BINDING PROTEIN"/>
    <property type="match status" value="1"/>
</dbReference>
<evidence type="ECO:0000259" key="9">
    <source>
        <dbReference type="PROSITE" id="PS51715"/>
    </source>
</evidence>
<dbReference type="PROSITE" id="PS00518">
    <property type="entry name" value="ZF_RING_1"/>
    <property type="match status" value="1"/>
</dbReference>